<reference evidence="1" key="2">
    <citation type="submission" date="2025-09" db="UniProtKB">
        <authorList>
            <consortium name="EnsemblPlants"/>
        </authorList>
    </citation>
    <scope>IDENTIFICATION</scope>
</reference>
<dbReference type="EnsemblPlants" id="AVESA.00010b.r2.5CG0930910.1">
    <property type="protein sequence ID" value="AVESA.00010b.r2.5CG0930910.1.CDS.1"/>
    <property type="gene ID" value="AVESA.00010b.r2.5CG0930910"/>
</dbReference>
<reference evidence="1" key="1">
    <citation type="submission" date="2021-05" db="EMBL/GenBank/DDBJ databases">
        <authorList>
            <person name="Scholz U."/>
            <person name="Mascher M."/>
            <person name="Fiebig A."/>
        </authorList>
    </citation>
    <scope>NUCLEOTIDE SEQUENCE [LARGE SCALE GENOMIC DNA]</scope>
</reference>
<dbReference type="Proteomes" id="UP001732700">
    <property type="component" value="Chromosome 5C"/>
</dbReference>
<evidence type="ECO:0000313" key="1">
    <source>
        <dbReference type="EnsemblPlants" id="AVESA.00010b.r2.5CG0930910.1.CDS.1"/>
    </source>
</evidence>
<organism evidence="1 2">
    <name type="scientific">Avena sativa</name>
    <name type="common">Oat</name>
    <dbReference type="NCBI Taxonomy" id="4498"/>
    <lineage>
        <taxon>Eukaryota</taxon>
        <taxon>Viridiplantae</taxon>
        <taxon>Streptophyta</taxon>
        <taxon>Embryophyta</taxon>
        <taxon>Tracheophyta</taxon>
        <taxon>Spermatophyta</taxon>
        <taxon>Magnoliopsida</taxon>
        <taxon>Liliopsida</taxon>
        <taxon>Poales</taxon>
        <taxon>Poaceae</taxon>
        <taxon>BOP clade</taxon>
        <taxon>Pooideae</taxon>
        <taxon>Poodae</taxon>
        <taxon>Poeae</taxon>
        <taxon>Poeae Chloroplast Group 1 (Aveneae type)</taxon>
        <taxon>Aveninae</taxon>
        <taxon>Avena</taxon>
    </lineage>
</organism>
<sequence length="394" mass="46268">MLTMKKIWTMKKRKKKMRMRTKEKKKKKRRMELSASIMSPDGVAIGHWSFNQALARRELMRMIVLHELAFSLVEYDGFRRFVSSLNPSFKFVCRKTMKNDCVKAFKEEKRILQGMFRNSKSKISLTSDMWTSNQTVGYICITAHFIDENWKLQKRIVKFTAMETPHTGVAMFNVMVNFVREWHIEDNFFAMTLDNASNNFAMVKLLMEHLLTKKLLLGGGKLFHQRCACHVINLVCQVGLNFLDPMTNKIRDSIKYIGSSQTRKEKFEQIVDQLGISCGISPSLDTPTRWNSTFMMIDVAREYRGVFDSLAIQDTNYPPFKPSFEDWENANVICRLLKVFYEATNVVSGIKYPTANLYFHEIWKVKQTLDQQHYEENTEFGQVVMYMKKKLKKY</sequence>
<evidence type="ECO:0000313" key="2">
    <source>
        <dbReference type="Proteomes" id="UP001732700"/>
    </source>
</evidence>
<keyword evidence="2" id="KW-1185">Reference proteome</keyword>
<protein>
    <submittedName>
        <fullName evidence="1">Uncharacterized protein</fullName>
    </submittedName>
</protein>
<name>A0ACD5YB80_AVESA</name>
<proteinExistence type="predicted"/>
<accession>A0ACD5YB80</accession>